<keyword evidence="3" id="KW-1185">Reference proteome</keyword>
<dbReference type="Proteomes" id="UP000037136">
    <property type="component" value="Unassembled WGS sequence"/>
</dbReference>
<reference evidence="2 3" key="2">
    <citation type="journal article" date="2017" name="Sci. Rep.">
        <title>Ant-infecting Ophiocordyceps genomes reveal a high diversity of potential behavioral manipulation genes and a possible major role for enterotoxins.</title>
        <authorList>
            <person name="de Bekker C."/>
            <person name="Ohm R.A."/>
            <person name="Evans H.C."/>
            <person name="Brachmann A."/>
            <person name="Hughes D.P."/>
        </authorList>
    </citation>
    <scope>NUCLEOTIDE SEQUENCE [LARGE SCALE GENOMIC DNA]</scope>
    <source>
        <strain evidence="2 3">SC16a</strain>
    </source>
</reference>
<evidence type="ECO:0000256" key="1">
    <source>
        <dbReference type="SAM" id="MobiDB-lite"/>
    </source>
</evidence>
<reference evidence="2 3" key="1">
    <citation type="journal article" date="2015" name="BMC Genomics">
        <title>Gene expression during zombie ant biting behavior reflects the complexity underlying fungal parasitic behavioral manipulation.</title>
        <authorList>
            <person name="de Bekker C."/>
            <person name="Ohm R.A."/>
            <person name="Loreto R.G."/>
            <person name="Sebastian A."/>
            <person name="Albert I."/>
            <person name="Merrow M."/>
            <person name="Brachmann A."/>
            <person name="Hughes D.P."/>
        </authorList>
    </citation>
    <scope>NUCLEOTIDE SEQUENCE [LARGE SCALE GENOMIC DNA]</scope>
    <source>
        <strain evidence="2 3">SC16a</strain>
    </source>
</reference>
<evidence type="ECO:0000313" key="2">
    <source>
        <dbReference type="EMBL" id="PFH57324.1"/>
    </source>
</evidence>
<organism evidence="2 3">
    <name type="scientific">Ophiocordyceps unilateralis</name>
    <name type="common">Zombie-ant fungus</name>
    <name type="synonym">Torrubia unilateralis</name>
    <dbReference type="NCBI Taxonomy" id="268505"/>
    <lineage>
        <taxon>Eukaryota</taxon>
        <taxon>Fungi</taxon>
        <taxon>Dikarya</taxon>
        <taxon>Ascomycota</taxon>
        <taxon>Pezizomycotina</taxon>
        <taxon>Sordariomycetes</taxon>
        <taxon>Hypocreomycetidae</taxon>
        <taxon>Hypocreales</taxon>
        <taxon>Ophiocordycipitaceae</taxon>
        <taxon>Ophiocordyceps</taxon>
    </lineage>
</organism>
<gene>
    <name evidence="2" type="ORF">XA68_15222</name>
</gene>
<accession>A0A2A9P7Z3</accession>
<dbReference type="EMBL" id="LAZP02000424">
    <property type="protein sequence ID" value="PFH57324.1"/>
    <property type="molecule type" value="Genomic_DNA"/>
</dbReference>
<sequence>MRPPAMGSRGVTGGKNGQDEEDGKKTQQEQAQMLGRLDGCHSSSTDIMAKSNKTPADDQSSQEWHSRCCPHLNMASRTHRYIPWTQIAARPPRTPGVGASLHEGAAATPQGRSSRPIRGSPCLQLL</sequence>
<dbReference type="AlphaFoldDB" id="A0A2A9P7Z3"/>
<feature type="region of interest" description="Disordered" evidence="1">
    <location>
        <begin position="91"/>
        <end position="120"/>
    </location>
</feature>
<proteinExistence type="predicted"/>
<comment type="caution">
    <text evidence="2">The sequence shown here is derived from an EMBL/GenBank/DDBJ whole genome shotgun (WGS) entry which is preliminary data.</text>
</comment>
<feature type="region of interest" description="Disordered" evidence="1">
    <location>
        <begin position="1"/>
        <end position="65"/>
    </location>
</feature>
<evidence type="ECO:0000313" key="3">
    <source>
        <dbReference type="Proteomes" id="UP000037136"/>
    </source>
</evidence>
<protein>
    <submittedName>
        <fullName evidence="2">Uncharacterized protein</fullName>
    </submittedName>
</protein>
<name>A0A2A9P7Z3_OPHUN</name>
<feature type="compositionally biased region" description="Polar residues" evidence="1">
    <location>
        <begin position="41"/>
        <end position="63"/>
    </location>
</feature>